<organism evidence="2 3">
    <name type="scientific">Marinactinospora thermotolerans DSM 45154</name>
    <dbReference type="NCBI Taxonomy" id="1122192"/>
    <lineage>
        <taxon>Bacteria</taxon>
        <taxon>Bacillati</taxon>
        <taxon>Actinomycetota</taxon>
        <taxon>Actinomycetes</taxon>
        <taxon>Streptosporangiales</taxon>
        <taxon>Nocardiopsidaceae</taxon>
        <taxon>Marinactinospora</taxon>
    </lineage>
</organism>
<name>A0A1T4NFE0_9ACTN</name>
<feature type="compositionally biased region" description="Basic and acidic residues" evidence="1">
    <location>
        <begin position="13"/>
        <end position="24"/>
    </location>
</feature>
<feature type="compositionally biased region" description="Basic and acidic residues" evidence="1">
    <location>
        <begin position="193"/>
        <end position="202"/>
    </location>
</feature>
<reference evidence="2 3" key="1">
    <citation type="submission" date="2017-02" db="EMBL/GenBank/DDBJ databases">
        <authorList>
            <person name="Peterson S.W."/>
        </authorList>
    </citation>
    <scope>NUCLEOTIDE SEQUENCE [LARGE SCALE GENOMIC DNA]</scope>
    <source>
        <strain evidence="2 3">DSM 45154</strain>
    </source>
</reference>
<evidence type="ECO:0000313" key="3">
    <source>
        <dbReference type="Proteomes" id="UP000190637"/>
    </source>
</evidence>
<evidence type="ECO:0000313" key="2">
    <source>
        <dbReference type="EMBL" id="SJZ77727.1"/>
    </source>
</evidence>
<accession>A0A1T4NFE0</accession>
<dbReference type="EMBL" id="FUWS01000003">
    <property type="protein sequence ID" value="SJZ77727.1"/>
    <property type="molecule type" value="Genomic_DNA"/>
</dbReference>
<gene>
    <name evidence="2" type="ORF">SAMN02745673_01412</name>
</gene>
<feature type="compositionally biased region" description="Gly residues" evidence="1">
    <location>
        <begin position="53"/>
        <end position="65"/>
    </location>
</feature>
<proteinExistence type="predicted"/>
<feature type="region of interest" description="Disordered" evidence="1">
    <location>
        <begin position="1"/>
        <end position="326"/>
    </location>
</feature>
<keyword evidence="3" id="KW-1185">Reference proteome</keyword>
<sequence length="326" mass="34252">MAATPPRATPRPPRPDGQARHEHPAGSPPPVPGHGAAVCRDRARCPSPPRLEPGGGTAAGGGRGSGTARRTCPVRTPDVLPRTGGGDHQRPSRCKTAGCLPTRGRRMSARPVRNPPSARRSADGRAPPPMSAGPHAGASGGPRRRPGPSPPPPDRLRTHSQPRPLERRWRFGELASGRGRRATIAPSVNDPDTPDHDVERADTPAGARTGPHWCGRGGAPGRAGSSGARCPRRRSSGMGKADRADDGRCPVPETGTPAPCRRVRTARTSRSGRPVRAGGACPRLATARPGVSSAGADPRPDRRTHQTSRSYRSETNQPVRKPPFQP</sequence>
<feature type="compositionally biased region" description="Polar residues" evidence="1">
    <location>
        <begin position="307"/>
        <end position="318"/>
    </location>
</feature>
<dbReference type="Proteomes" id="UP000190637">
    <property type="component" value="Unassembled WGS sequence"/>
</dbReference>
<dbReference type="AlphaFoldDB" id="A0A1T4NFE0"/>
<evidence type="ECO:0000256" key="1">
    <source>
        <dbReference type="SAM" id="MobiDB-lite"/>
    </source>
</evidence>
<dbReference type="STRING" id="1122192.SAMN02745673_01412"/>
<protein>
    <submittedName>
        <fullName evidence="2">Uncharacterized protein</fullName>
    </submittedName>
</protein>